<keyword evidence="1" id="KW-0812">Transmembrane</keyword>
<keyword evidence="3" id="KW-1185">Reference proteome</keyword>
<gene>
    <name evidence="2" type="ORF">CAMP_LOCUS4843</name>
</gene>
<feature type="transmembrane region" description="Helical" evidence="1">
    <location>
        <begin position="43"/>
        <end position="70"/>
    </location>
</feature>
<keyword evidence="1" id="KW-0472">Membrane</keyword>
<keyword evidence="1" id="KW-1133">Transmembrane helix</keyword>
<dbReference type="Proteomes" id="UP001152747">
    <property type="component" value="Unassembled WGS sequence"/>
</dbReference>
<reference evidence="2" key="1">
    <citation type="submission" date="2022-11" db="EMBL/GenBank/DDBJ databases">
        <authorList>
            <person name="Kikuchi T."/>
        </authorList>
    </citation>
    <scope>NUCLEOTIDE SEQUENCE</scope>
    <source>
        <strain evidence="2">PS1010</strain>
    </source>
</reference>
<dbReference type="EMBL" id="CANHGI010000002">
    <property type="protein sequence ID" value="CAI5442206.1"/>
    <property type="molecule type" value="Genomic_DNA"/>
</dbReference>
<protein>
    <submittedName>
        <fullName evidence="2">Uncharacterized protein</fullName>
    </submittedName>
</protein>
<comment type="caution">
    <text evidence="2">The sequence shown here is derived from an EMBL/GenBank/DDBJ whole genome shotgun (WGS) entry which is preliminary data.</text>
</comment>
<organism evidence="2 3">
    <name type="scientific">Caenorhabditis angaria</name>
    <dbReference type="NCBI Taxonomy" id="860376"/>
    <lineage>
        <taxon>Eukaryota</taxon>
        <taxon>Metazoa</taxon>
        <taxon>Ecdysozoa</taxon>
        <taxon>Nematoda</taxon>
        <taxon>Chromadorea</taxon>
        <taxon>Rhabditida</taxon>
        <taxon>Rhabditina</taxon>
        <taxon>Rhabditomorpha</taxon>
        <taxon>Rhabditoidea</taxon>
        <taxon>Rhabditidae</taxon>
        <taxon>Peloderinae</taxon>
        <taxon>Caenorhabditis</taxon>
    </lineage>
</organism>
<sequence length="74" mass="8254">MSRKSESSTISTISGNFVSYDMELPGAHYNRYKERMICGKSGVVIVVSAIILIAFFILLGLLAIVMFPILRQKQ</sequence>
<accession>A0A9P1IDP3</accession>
<evidence type="ECO:0000313" key="3">
    <source>
        <dbReference type="Proteomes" id="UP001152747"/>
    </source>
</evidence>
<dbReference type="AlphaFoldDB" id="A0A9P1IDP3"/>
<evidence type="ECO:0000313" key="2">
    <source>
        <dbReference type="EMBL" id="CAI5442206.1"/>
    </source>
</evidence>
<proteinExistence type="predicted"/>
<evidence type="ECO:0000256" key="1">
    <source>
        <dbReference type="SAM" id="Phobius"/>
    </source>
</evidence>
<name>A0A9P1IDP3_9PELO</name>